<feature type="region of interest" description="Disordered" evidence="1">
    <location>
        <begin position="219"/>
        <end position="292"/>
    </location>
</feature>
<dbReference type="Proteomes" id="UP000271974">
    <property type="component" value="Unassembled WGS sequence"/>
</dbReference>
<gene>
    <name evidence="2" type="ORF">EGW08_017177</name>
</gene>
<feature type="compositionally biased region" description="Low complexity" evidence="1">
    <location>
        <begin position="91"/>
        <end position="108"/>
    </location>
</feature>
<comment type="caution">
    <text evidence="2">The sequence shown here is derived from an EMBL/GenBank/DDBJ whole genome shotgun (WGS) entry which is preliminary data.</text>
</comment>
<feature type="compositionally biased region" description="Low complexity" evidence="1">
    <location>
        <begin position="183"/>
        <end position="197"/>
    </location>
</feature>
<feature type="compositionally biased region" description="Low complexity" evidence="1">
    <location>
        <begin position="10"/>
        <end position="24"/>
    </location>
</feature>
<name>A0A3S1B3A6_ELYCH</name>
<evidence type="ECO:0000256" key="1">
    <source>
        <dbReference type="SAM" id="MobiDB-lite"/>
    </source>
</evidence>
<feature type="region of interest" description="Disordered" evidence="1">
    <location>
        <begin position="1"/>
        <end position="115"/>
    </location>
</feature>
<evidence type="ECO:0000313" key="3">
    <source>
        <dbReference type="Proteomes" id="UP000271974"/>
    </source>
</evidence>
<organism evidence="2 3">
    <name type="scientific">Elysia chlorotica</name>
    <name type="common">Eastern emerald elysia</name>
    <name type="synonym">Sea slug</name>
    <dbReference type="NCBI Taxonomy" id="188477"/>
    <lineage>
        <taxon>Eukaryota</taxon>
        <taxon>Metazoa</taxon>
        <taxon>Spiralia</taxon>
        <taxon>Lophotrochozoa</taxon>
        <taxon>Mollusca</taxon>
        <taxon>Gastropoda</taxon>
        <taxon>Heterobranchia</taxon>
        <taxon>Euthyneura</taxon>
        <taxon>Panpulmonata</taxon>
        <taxon>Sacoglossa</taxon>
        <taxon>Placobranchoidea</taxon>
        <taxon>Plakobranchidae</taxon>
        <taxon>Elysia</taxon>
    </lineage>
</organism>
<keyword evidence="3" id="KW-1185">Reference proteome</keyword>
<sequence>MPVSKRPASWRHASSVPSSRSTSPDGLSRVTPTTLARGYANPEATPLHSSSSSRPPPRVPRPFSAMTVSQAQPSSLLRSAGGKFHHQHQALLPSSSPSVPLSSSARSSPELDGRVEAGRDAGSVRTNCHMLRCSQMSDASLGLEASMEGGLDIAKSHRLRSPQMSVASLGPDGGMEGGRDVSLSKLRSPPSSPMSLSVNRHMLLRPVSVSSILRAPSAIGLQQQQQQQQHQSKQQQLQQLSSPPPPQRHSYIPPCPTPESVDDPSGLPRAPPASPAFTWSSPSSKRRPRRARRNLASRSQLLYAIRVSVLLMAVTGLIMVRAVSLLGYAIVAYYKAVCKATLFLT</sequence>
<evidence type="ECO:0000313" key="2">
    <source>
        <dbReference type="EMBL" id="RUS75071.1"/>
    </source>
</evidence>
<dbReference type="EMBL" id="RQTK01000774">
    <property type="protein sequence ID" value="RUS75071.1"/>
    <property type="molecule type" value="Genomic_DNA"/>
</dbReference>
<feature type="region of interest" description="Disordered" evidence="1">
    <location>
        <begin position="156"/>
        <end position="199"/>
    </location>
</feature>
<feature type="non-terminal residue" evidence="2">
    <location>
        <position position="345"/>
    </location>
</feature>
<accession>A0A3S1B3A6</accession>
<reference evidence="2 3" key="1">
    <citation type="submission" date="2019-01" db="EMBL/GenBank/DDBJ databases">
        <title>A draft genome assembly of the solar-powered sea slug Elysia chlorotica.</title>
        <authorList>
            <person name="Cai H."/>
            <person name="Li Q."/>
            <person name="Fang X."/>
            <person name="Li J."/>
            <person name="Curtis N.E."/>
            <person name="Altenburger A."/>
            <person name="Shibata T."/>
            <person name="Feng M."/>
            <person name="Maeda T."/>
            <person name="Schwartz J.A."/>
            <person name="Shigenobu S."/>
            <person name="Lundholm N."/>
            <person name="Nishiyama T."/>
            <person name="Yang H."/>
            <person name="Hasebe M."/>
            <person name="Li S."/>
            <person name="Pierce S.K."/>
            <person name="Wang J."/>
        </authorList>
    </citation>
    <scope>NUCLEOTIDE SEQUENCE [LARGE SCALE GENOMIC DNA]</scope>
    <source>
        <strain evidence="2">EC2010</strain>
        <tissue evidence="2">Whole organism of an adult</tissue>
    </source>
</reference>
<dbReference type="AlphaFoldDB" id="A0A3S1B3A6"/>
<proteinExistence type="predicted"/>
<feature type="compositionally biased region" description="Pro residues" evidence="1">
    <location>
        <begin position="242"/>
        <end position="257"/>
    </location>
</feature>
<feature type="compositionally biased region" description="Low complexity" evidence="1">
    <location>
        <begin position="221"/>
        <end position="241"/>
    </location>
</feature>
<feature type="compositionally biased region" description="Polar residues" evidence="1">
    <location>
        <begin position="66"/>
        <end position="77"/>
    </location>
</feature>
<protein>
    <submittedName>
        <fullName evidence="2">Uncharacterized protein</fullName>
    </submittedName>
</protein>